<dbReference type="RefSeq" id="XP_031577604.1">
    <property type="nucleotide sequence ID" value="XM_031721162.1"/>
</dbReference>
<accession>A0A179UL47</accession>
<dbReference type="InterPro" id="IPR050235">
    <property type="entry name" value="CK1_Ser-Thr_kinase"/>
</dbReference>
<name>A0A179UL47_BLAGS</name>
<gene>
    <name evidence="1" type="ORF">BDBG_03221</name>
</gene>
<dbReference type="SUPFAM" id="SSF56112">
    <property type="entry name" value="Protein kinase-like (PK-like)"/>
    <property type="match status" value="1"/>
</dbReference>
<dbReference type="GO" id="GO:0016301">
    <property type="term" value="F:kinase activity"/>
    <property type="evidence" value="ECO:0007669"/>
    <property type="project" value="UniProtKB-KW"/>
</dbReference>
<dbReference type="Gene3D" id="1.10.510.10">
    <property type="entry name" value="Transferase(Phosphotransferase) domain 1"/>
    <property type="match status" value="1"/>
</dbReference>
<sequence length="446" mass="50017">MAFVKMSPCYVGNYRVSSRVPGTGSAFMASDTFTGEAAVVKFGRGVHGSRKVAAEGYILGRLAGTPGIPRLHWSGWPFADKVDAAIVVDTHGPTLESLFDQAGRRLSLGTVLHLADQLLRRLEHIHSRSVIHQDLSPHTLALGATRLHRHQMFIVDFDCAEVTSCRSKMHANLKALGHILIYLLGTNLSWAAFQKVAEDTGTFPINNIPPPFLLYLDRITRVDSEDYQHLRNDFGYFRELLGISGNCCLDFSNSVQDPRAGRTLCTAEKIENNRSDIKHLYDMLHRAGGSVKGTGLPLSAAQEAGLLDSLSRTLGLYMDILIYEKTASTTPAALTRPYELPNCIWRDMRWYLAMAGSRSKTVRKGVMELCYSFVAVLVETVPRYELQWLAGLIALSNRRKGMEDDDWEQRIWQSVGLRWQKQYSRLWRECFPNSTALSTEPELPLL</sequence>
<dbReference type="InterPro" id="IPR011009">
    <property type="entry name" value="Kinase-like_dom_sf"/>
</dbReference>
<dbReference type="Proteomes" id="UP000002038">
    <property type="component" value="Unassembled WGS sequence"/>
</dbReference>
<organism evidence="1 2">
    <name type="scientific">Blastomyces gilchristii (strain SLH14081)</name>
    <name type="common">Blastomyces dermatitidis</name>
    <dbReference type="NCBI Taxonomy" id="559298"/>
    <lineage>
        <taxon>Eukaryota</taxon>
        <taxon>Fungi</taxon>
        <taxon>Dikarya</taxon>
        <taxon>Ascomycota</taxon>
        <taxon>Pezizomycotina</taxon>
        <taxon>Eurotiomycetes</taxon>
        <taxon>Eurotiomycetidae</taxon>
        <taxon>Onygenales</taxon>
        <taxon>Ajellomycetaceae</taxon>
        <taxon>Blastomyces</taxon>
    </lineage>
</organism>
<dbReference type="VEuPathDB" id="FungiDB:BDBG_03221"/>
<dbReference type="OrthoDB" id="4496730at2759"/>
<keyword evidence="1" id="KW-0418">Kinase</keyword>
<proteinExistence type="predicted"/>
<evidence type="ECO:0000313" key="2">
    <source>
        <dbReference type="Proteomes" id="UP000002038"/>
    </source>
</evidence>
<keyword evidence="1" id="KW-0808">Transferase</keyword>
<dbReference type="KEGG" id="bgh:BDBG_03221"/>
<dbReference type="AlphaFoldDB" id="A0A179UL47"/>
<dbReference type="GeneID" id="8505507"/>
<dbReference type="PANTHER" id="PTHR11909">
    <property type="entry name" value="CASEIN KINASE-RELATED"/>
    <property type="match status" value="1"/>
</dbReference>
<dbReference type="EMBL" id="GG657452">
    <property type="protein sequence ID" value="OAT07122.1"/>
    <property type="molecule type" value="Genomic_DNA"/>
</dbReference>
<keyword evidence="2" id="KW-1185">Reference proteome</keyword>
<dbReference type="STRING" id="559298.A0A179UL47"/>
<protein>
    <submittedName>
        <fullName evidence="1">Casein kinase</fullName>
    </submittedName>
</protein>
<evidence type="ECO:0000313" key="1">
    <source>
        <dbReference type="EMBL" id="OAT07122.1"/>
    </source>
</evidence>
<reference evidence="2" key="1">
    <citation type="journal article" date="2015" name="PLoS Genet.">
        <title>The dynamic genome and transcriptome of the human fungal pathogen Blastomyces and close relative Emmonsia.</title>
        <authorList>
            <person name="Munoz J.F."/>
            <person name="Gauthier G.M."/>
            <person name="Desjardins C.A."/>
            <person name="Gallo J.E."/>
            <person name="Holder J."/>
            <person name="Sullivan T.D."/>
            <person name="Marty A.J."/>
            <person name="Carmen J.C."/>
            <person name="Chen Z."/>
            <person name="Ding L."/>
            <person name="Gujja S."/>
            <person name="Magrini V."/>
            <person name="Misas E."/>
            <person name="Mitreva M."/>
            <person name="Priest M."/>
            <person name="Saif S."/>
            <person name="Whiston E.A."/>
            <person name="Young S."/>
            <person name="Zeng Q."/>
            <person name="Goldman W.E."/>
            <person name="Mardis E.R."/>
            <person name="Taylor J.W."/>
            <person name="McEwen J.G."/>
            <person name="Clay O.K."/>
            <person name="Klein B.S."/>
            <person name="Cuomo C.A."/>
        </authorList>
    </citation>
    <scope>NUCLEOTIDE SEQUENCE [LARGE SCALE GENOMIC DNA]</scope>
    <source>
        <strain evidence="2">SLH14081</strain>
    </source>
</reference>